<dbReference type="EMBL" id="KF116306">
    <property type="protein sequence ID" value="AIA83551.1"/>
    <property type="molecule type" value="Genomic_DNA"/>
</dbReference>
<dbReference type="AlphaFoldDB" id="A0A060BSQ9"/>
<organism evidence="2">
    <name type="scientific">uncultured Legionella sp</name>
    <dbReference type="NCBI Taxonomy" id="210934"/>
    <lineage>
        <taxon>Bacteria</taxon>
        <taxon>Pseudomonadati</taxon>
        <taxon>Pseudomonadota</taxon>
        <taxon>Gammaproteobacteria</taxon>
        <taxon>Legionellales</taxon>
        <taxon>Legionellaceae</taxon>
        <taxon>Legionella</taxon>
        <taxon>environmental samples</taxon>
    </lineage>
</organism>
<sequence length="64" mass="7059">MPLAARADADVRRIHWFAGAEYLGSTAPGQLLAWRARPGRWRVLALDDKGRSAMRVLTVSAVAR</sequence>
<accession>A0A060BSQ9</accession>
<proteinExistence type="predicted"/>
<dbReference type="InterPro" id="IPR009647">
    <property type="entry name" value="PBP_C"/>
</dbReference>
<evidence type="ECO:0000313" key="2">
    <source>
        <dbReference type="EMBL" id="AIA83551.1"/>
    </source>
</evidence>
<name>A0A060BSQ9_9GAMM</name>
<reference evidence="2" key="1">
    <citation type="journal article" date="2013" name="Environ. Microbiol.">
        <title>Seasonally variable intestinal metagenomes of the red palm weevil (Rhynchophorus ferrugineus).</title>
        <authorList>
            <person name="Jia S."/>
            <person name="Zhang X."/>
            <person name="Zhang G."/>
            <person name="Yin A."/>
            <person name="Zhang S."/>
            <person name="Li F."/>
            <person name="Wang L."/>
            <person name="Zhao D."/>
            <person name="Yun Q."/>
            <person name="Tala"/>
            <person name="Wang J."/>
            <person name="Sun G."/>
            <person name="Baabdullah M."/>
            <person name="Yu X."/>
            <person name="Hu S."/>
            <person name="Al-Mssallem I.S."/>
            <person name="Yu J."/>
        </authorList>
    </citation>
    <scope>NUCLEOTIDE SEQUENCE</scope>
</reference>
<feature type="domain" description="Penicillin-binding C-terminal" evidence="1">
    <location>
        <begin position="3"/>
        <end position="53"/>
    </location>
</feature>
<dbReference type="Pfam" id="PF06832">
    <property type="entry name" value="BiPBP_C"/>
    <property type="match status" value="1"/>
</dbReference>
<evidence type="ECO:0000259" key="1">
    <source>
        <dbReference type="Pfam" id="PF06832"/>
    </source>
</evidence>
<protein>
    <submittedName>
        <fullName evidence="2">CAZy families GT51 protein</fullName>
    </submittedName>
</protein>